<organism evidence="2">
    <name type="scientific">Siphoviridae sp. ct37J14</name>
    <dbReference type="NCBI Taxonomy" id="2826280"/>
    <lineage>
        <taxon>Viruses</taxon>
        <taxon>Duplodnaviria</taxon>
        <taxon>Heunggongvirae</taxon>
        <taxon>Uroviricota</taxon>
        <taxon>Caudoviricetes</taxon>
    </lineage>
</organism>
<sequence>MFKWIDVKDRLPEPETDVLVVCNRNGYIFVCPAIYEDGKMLTQDSAWNWSDIYCYGLYDEEADDYYIPEGWWENWQFNPDDVYNNPVDCAVTHWMPLPKPPKESRID</sequence>
<reference evidence="2" key="1">
    <citation type="journal article" date="2021" name="Proc. Natl. Acad. Sci. U.S.A.">
        <title>A Catalog of Tens of Thousands of Viruses from Human Metagenomes Reveals Hidden Associations with Chronic Diseases.</title>
        <authorList>
            <person name="Tisza M.J."/>
            <person name="Buck C.B."/>
        </authorList>
    </citation>
    <scope>NUCLEOTIDE SEQUENCE</scope>
    <source>
        <strain evidence="2">Ct37J14</strain>
    </source>
</reference>
<proteinExistence type="predicted"/>
<accession>A0A8S5M0F2</accession>
<dbReference type="InterPro" id="IPR007539">
    <property type="entry name" value="DUF551"/>
</dbReference>
<evidence type="ECO:0000259" key="1">
    <source>
        <dbReference type="Pfam" id="PF04448"/>
    </source>
</evidence>
<dbReference type="Pfam" id="PF04448">
    <property type="entry name" value="DUF551"/>
    <property type="match status" value="1"/>
</dbReference>
<evidence type="ECO:0000313" key="2">
    <source>
        <dbReference type="EMBL" id="DAD75793.1"/>
    </source>
</evidence>
<name>A0A8S5M0F2_9CAUD</name>
<feature type="domain" description="DUF551" evidence="1">
    <location>
        <begin position="3"/>
        <end position="102"/>
    </location>
</feature>
<protein>
    <recommendedName>
        <fullName evidence="1">DUF551 domain-containing protein</fullName>
    </recommendedName>
</protein>
<dbReference type="EMBL" id="BK014790">
    <property type="protein sequence ID" value="DAD75793.1"/>
    <property type="molecule type" value="Genomic_DNA"/>
</dbReference>